<dbReference type="PANTHER" id="PTHR35502">
    <property type="entry name" value="PROTEIN MICROTUBULE BINDING PROTEIN 2C"/>
    <property type="match status" value="1"/>
</dbReference>
<sequence length="73" mass="8015">MSESQQHLVDLQENGGFGSDPNSWLSGSDNHSSISRTFSSRSIAFAAATGDVDRVLFNDLVKIVPLVQFDQWT</sequence>
<feature type="compositionally biased region" description="Polar residues" evidence="1">
    <location>
        <begin position="20"/>
        <end position="31"/>
    </location>
</feature>
<dbReference type="PANTHER" id="PTHR35502:SF2">
    <property type="entry name" value="PROTEIN MICROTUBULE BINDING PROTEIN 2C"/>
    <property type="match status" value="1"/>
</dbReference>
<name>A0A8S0PZK9_OLEEU</name>
<gene>
    <name evidence="2" type="ORF">OLEA9_A075152</name>
</gene>
<dbReference type="EMBL" id="CACTIH010000370">
    <property type="protein sequence ID" value="CAA2960092.1"/>
    <property type="molecule type" value="Genomic_DNA"/>
</dbReference>
<proteinExistence type="predicted"/>
<comment type="caution">
    <text evidence="2">The sequence shown here is derived from an EMBL/GenBank/DDBJ whole genome shotgun (WGS) entry which is preliminary data.</text>
</comment>
<dbReference type="Proteomes" id="UP000594638">
    <property type="component" value="Unassembled WGS sequence"/>
</dbReference>
<protein>
    <submittedName>
        <fullName evidence="2">Uncharacterized protein</fullName>
    </submittedName>
</protein>
<dbReference type="GO" id="GO:0008017">
    <property type="term" value="F:microtubule binding"/>
    <property type="evidence" value="ECO:0007669"/>
    <property type="project" value="InterPro"/>
</dbReference>
<evidence type="ECO:0000256" key="1">
    <source>
        <dbReference type="SAM" id="MobiDB-lite"/>
    </source>
</evidence>
<dbReference type="InterPro" id="IPR040289">
    <property type="entry name" value="MBP2C"/>
</dbReference>
<accession>A0A8S0PZK9</accession>
<reference evidence="2 3" key="1">
    <citation type="submission" date="2019-12" db="EMBL/GenBank/DDBJ databases">
        <authorList>
            <person name="Alioto T."/>
            <person name="Alioto T."/>
            <person name="Gomez Garrido J."/>
        </authorList>
    </citation>
    <scope>NUCLEOTIDE SEQUENCE [LARGE SCALE GENOMIC DNA]</scope>
</reference>
<dbReference type="OrthoDB" id="1915670at2759"/>
<feature type="region of interest" description="Disordered" evidence="1">
    <location>
        <begin position="1"/>
        <end position="35"/>
    </location>
</feature>
<dbReference type="GO" id="GO:0010497">
    <property type="term" value="P:plasmodesmata-mediated intercellular transport"/>
    <property type="evidence" value="ECO:0007669"/>
    <property type="project" value="InterPro"/>
</dbReference>
<evidence type="ECO:0000313" key="2">
    <source>
        <dbReference type="EMBL" id="CAA2960092.1"/>
    </source>
</evidence>
<keyword evidence="3" id="KW-1185">Reference proteome</keyword>
<evidence type="ECO:0000313" key="3">
    <source>
        <dbReference type="Proteomes" id="UP000594638"/>
    </source>
</evidence>
<dbReference type="Gramene" id="OE9A075152T1">
    <property type="protein sequence ID" value="OE9A075152C1"/>
    <property type="gene ID" value="OE9A075152"/>
</dbReference>
<organism evidence="2 3">
    <name type="scientific">Olea europaea subsp. europaea</name>
    <dbReference type="NCBI Taxonomy" id="158383"/>
    <lineage>
        <taxon>Eukaryota</taxon>
        <taxon>Viridiplantae</taxon>
        <taxon>Streptophyta</taxon>
        <taxon>Embryophyta</taxon>
        <taxon>Tracheophyta</taxon>
        <taxon>Spermatophyta</taxon>
        <taxon>Magnoliopsida</taxon>
        <taxon>eudicotyledons</taxon>
        <taxon>Gunneridae</taxon>
        <taxon>Pentapetalae</taxon>
        <taxon>asterids</taxon>
        <taxon>lamiids</taxon>
        <taxon>Lamiales</taxon>
        <taxon>Oleaceae</taxon>
        <taxon>Oleeae</taxon>
        <taxon>Olea</taxon>
    </lineage>
</organism>
<dbReference type="AlphaFoldDB" id="A0A8S0PZK9"/>